<protein>
    <submittedName>
        <fullName evidence="2">Uncharacterized protein</fullName>
    </submittedName>
</protein>
<gene>
    <name evidence="2" type="ORF">ACET3X_001311</name>
</gene>
<feature type="compositionally biased region" description="Acidic residues" evidence="1">
    <location>
        <begin position="231"/>
        <end position="243"/>
    </location>
</feature>
<keyword evidence="3" id="KW-1185">Reference proteome</keyword>
<organism evidence="2 3">
    <name type="scientific">Alternaria dauci</name>
    <dbReference type="NCBI Taxonomy" id="48095"/>
    <lineage>
        <taxon>Eukaryota</taxon>
        <taxon>Fungi</taxon>
        <taxon>Dikarya</taxon>
        <taxon>Ascomycota</taxon>
        <taxon>Pezizomycotina</taxon>
        <taxon>Dothideomycetes</taxon>
        <taxon>Pleosporomycetidae</taxon>
        <taxon>Pleosporales</taxon>
        <taxon>Pleosporineae</taxon>
        <taxon>Pleosporaceae</taxon>
        <taxon>Alternaria</taxon>
        <taxon>Alternaria sect. Porri</taxon>
    </lineage>
</organism>
<reference evidence="2 3" key="1">
    <citation type="submission" date="2024-09" db="EMBL/GenBank/DDBJ databases">
        <title>T2T genomes of carrot and Alternaria dauci and their utility for understanding host-pathogen interaction during carrot leaf blight disease.</title>
        <authorList>
            <person name="Liu W."/>
            <person name="Xu S."/>
            <person name="Ou C."/>
            <person name="Liu X."/>
            <person name="Zhuang F."/>
            <person name="Deng X.W."/>
        </authorList>
    </citation>
    <scope>NUCLEOTIDE SEQUENCE [LARGE SCALE GENOMIC DNA]</scope>
    <source>
        <strain evidence="2 3">A2016</strain>
    </source>
</reference>
<feature type="compositionally biased region" description="Low complexity" evidence="1">
    <location>
        <begin position="24"/>
        <end position="47"/>
    </location>
</feature>
<dbReference type="Proteomes" id="UP001578633">
    <property type="component" value="Chromosome 1"/>
</dbReference>
<dbReference type="EMBL" id="JBHGVX010000001">
    <property type="protein sequence ID" value="KAL1800969.1"/>
    <property type="molecule type" value="Genomic_DNA"/>
</dbReference>
<feature type="region of interest" description="Disordered" evidence="1">
    <location>
        <begin position="216"/>
        <end position="243"/>
    </location>
</feature>
<feature type="compositionally biased region" description="Basic and acidic residues" evidence="1">
    <location>
        <begin position="218"/>
        <end position="230"/>
    </location>
</feature>
<evidence type="ECO:0000256" key="1">
    <source>
        <dbReference type="SAM" id="MobiDB-lite"/>
    </source>
</evidence>
<comment type="caution">
    <text evidence="2">The sequence shown here is derived from an EMBL/GenBank/DDBJ whole genome shotgun (WGS) entry which is preliminary data.</text>
</comment>
<feature type="region of interest" description="Disordered" evidence="1">
    <location>
        <begin position="1"/>
        <end position="65"/>
    </location>
</feature>
<evidence type="ECO:0000313" key="2">
    <source>
        <dbReference type="EMBL" id="KAL1800969.1"/>
    </source>
</evidence>
<name>A0ABR3UYQ3_9PLEO</name>
<dbReference type="GeneID" id="96081633"/>
<sequence length="243" mass="26730">MSPLLSLPAPLPSESVTLGQLLTNPLTPSSNSLKPSKSPASRKSSNQSKDKDQHAISHVTIDEPSQVFENLRHEPTAQAFLRKMTQQNKPVYFVTGLQTSKASCHKHAAVSDEPVTEAASTPQPQLPLPFRRVDSASNMNSPSSPTESEPAETVLAIQLQKVRCRVGAINEPHCVSDVDYIWSYHLIDDDEVDDLQLSIGLGKAIEEREWKALAGVSQKREERGANHDWSYDYEESDDGIGGF</sequence>
<dbReference type="RefSeq" id="XP_069311553.1">
    <property type="nucleotide sequence ID" value="XM_069446588.1"/>
</dbReference>
<feature type="compositionally biased region" description="Low complexity" evidence="1">
    <location>
        <begin position="1"/>
        <end position="15"/>
    </location>
</feature>
<accession>A0ABR3UYQ3</accession>
<evidence type="ECO:0000313" key="3">
    <source>
        <dbReference type="Proteomes" id="UP001578633"/>
    </source>
</evidence>
<proteinExistence type="predicted"/>